<comment type="subcellular location">
    <subcellularLocation>
        <location evidence="1">Nucleus</location>
    </subcellularLocation>
</comment>
<comment type="caution">
    <text evidence="4">The sequence shown here is derived from an EMBL/GenBank/DDBJ whole genome shotgun (WGS) entry which is preliminary data.</text>
</comment>
<dbReference type="Proteomes" id="UP001165121">
    <property type="component" value="Unassembled WGS sequence"/>
</dbReference>
<dbReference type="GO" id="GO:0006261">
    <property type="term" value="P:DNA-templated DNA replication"/>
    <property type="evidence" value="ECO:0007669"/>
    <property type="project" value="TreeGrafter"/>
</dbReference>
<proteinExistence type="predicted"/>
<gene>
    <name evidence="4" type="ORF">Pfra01_002517100</name>
</gene>
<dbReference type="PANTHER" id="PTHR13489:SF0">
    <property type="entry name" value="MINI-CHROMOSOME MAINTENANCE COMPLEX-BINDING PROTEIN"/>
    <property type="match status" value="1"/>
</dbReference>
<organism evidence="4 5">
    <name type="scientific">Phytophthora fragariaefolia</name>
    <dbReference type="NCBI Taxonomy" id="1490495"/>
    <lineage>
        <taxon>Eukaryota</taxon>
        <taxon>Sar</taxon>
        <taxon>Stramenopiles</taxon>
        <taxon>Oomycota</taxon>
        <taxon>Peronosporomycetes</taxon>
        <taxon>Peronosporales</taxon>
        <taxon>Peronosporaceae</taxon>
        <taxon>Phytophthora</taxon>
    </lineage>
</organism>
<dbReference type="AlphaFoldDB" id="A0A9W6Y7Q0"/>
<reference evidence="4" key="1">
    <citation type="submission" date="2023-04" db="EMBL/GenBank/DDBJ databases">
        <title>Phytophthora fragariaefolia NBRC 109709.</title>
        <authorList>
            <person name="Ichikawa N."/>
            <person name="Sato H."/>
            <person name="Tonouchi N."/>
        </authorList>
    </citation>
    <scope>NUCLEOTIDE SEQUENCE</scope>
    <source>
        <strain evidence="4">NBRC 109709</strain>
    </source>
</reference>
<feature type="region of interest" description="Disordered" evidence="3">
    <location>
        <begin position="104"/>
        <end position="161"/>
    </location>
</feature>
<dbReference type="OrthoDB" id="329666at2759"/>
<keyword evidence="5" id="KW-1185">Reference proteome</keyword>
<dbReference type="GO" id="GO:0003682">
    <property type="term" value="F:chromatin binding"/>
    <property type="evidence" value="ECO:0007669"/>
    <property type="project" value="TreeGrafter"/>
</dbReference>
<dbReference type="EMBL" id="BSXT01004676">
    <property type="protein sequence ID" value="GMF58540.1"/>
    <property type="molecule type" value="Genomic_DNA"/>
</dbReference>
<name>A0A9W6Y7Q0_9STRA</name>
<feature type="compositionally biased region" description="Basic and acidic residues" evidence="3">
    <location>
        <begin position="124"/>
        <end position="136"/>
    </location>
</feature>
<keyword evidence="2" id="KW-0539">Nucleus</keyword>
<evidence type="ECO:0000256" key="2">
    <source>
        <dbReference type="ARBA" id="ARBA00023242"/>
    </source>
</evidence>
<dbReference type="Pfam" id="PF09739">
    <property type="entry name" value="MCM_bind"/>
    <property type="match status" value="1"/>
</dbReference>
<accession>A0A9W6Y7Q0</accession>
<dbReference type="InterPro" id="IPR019140">
    <property type="entry name" value="MCM_complex-bd"/>
</dbReference>
<evidence type="ECO:0000256" key="3">
    <source>
        <dbReference type="SAM" id="MobiDB-lite"/>
    </source>
</evidence>
<dbReference type="PANTHER" id="PTHR13489">
    <property type="entry name" value="MINI-CHROMOSOME MAINTENANCE COMPLEX-BINDING PROTEIN"/>
    <property type="match status" value="1"/>
</dbReference>
<protein>
    <submittedName>
        <fullName evidence="4">Unnamed protein product</fullName>
    </submittedName>
</protein>
<evidence type="ECO:0000313" key="5">
    <source>
        <dbReference type="Proteomes" id="UP001165121"/>
    </source>
</evidence>
<dbReference type="GO" id="GO:0005634">
    <property type="term" value="C:nucleus"/>
    <property type="evidence" value="ECO:0007669"/>
    <property type="project" value="UniProtKB-SubCell"/>
</dbReference>
<evidence type="ECO:0000256" key="1">
    <source>
        <dbReference type="ARBA" id="ARBA00004123"/>
    </source>
</evidence>
<sequence length="643" mass="71278">MPMLDVGALLAASRDATRAPVLDETSFRRGAYRDGSVLKFRGVVRDVQDPELVLLGGDAPALEDADAVRRQLVERVPLSVTLFPHASDWATRAYRDRSLAEKVIESDGRCSQSDGKKATSGKKRPADEDASLKAADEQEEANAKKPKALEQQQQQEKEQEQGLLLPQAVNIYVYDGQYKDTPLDAFKVNEAFEFVGTLDLMVPGADAKADDADAALSAKQLQELQISDCIDEVQRKGRSGVVLHCCHVSALQSVHHVRPHEAQEFYEQIHESNESRTKFCQDEWTKLGQDVSVAAMRQQVINYLANAVRGDTLAAEYLLLGLLSHVYSRADPSTPLGNLSLNLALDKSSTDEQKSAFISRVQQTLESLMPMVARVDLSLKELNSTKFMPHKDYEREVLLSGVLQVANGTTMLVNETALTAGQLNDQGVKNIAALQSLIDKMLLPYDFHYYNMDFPQDVAVVTVSEGKSILPVAVTVPITAAEASVVEKQPTPLPMEHALECFRVFLSVLRSFVVTIGNEEAEMAEKHYVECRKSQQKVARLVVEKARSPRIPGARCYHWRSSVWHVALQKVIRRESQIMKNNNGPQFLSIYYAVMNAIVGTGGDIGGATLSACRRPSLDDHNQEVLLCEWQQQTEACKNAQDE</sequence>
<evidence type="ECO:0000313" key="4">
    <source>
        <dbReference type="EMBL" id="GMF58540.1"/>
    </source>
</evidence>